<keyword evidence="2" id="KW-1133">Transmembrane helix</keyword>
<organism evidence="3 4">
    <name type="scientific">Candidatus Woykebacteria bacterium RIFCSPHIGHO2_12_FULL_45_10</name>
    <dbReference type="NCBI Taxonomy" id="1802603"/>
    <lineage>
        <taxon>Bacteria</taxon>
        <taxon>Candidatus Woykeibacteriota</taxon>
    </lineage>
</organism>
<reference evidence="3 4" key="1">
    <citation type="journal article" date="2016" name="Nat. Commun.">
        <title>Thousands of microbial genomes shed light on interconnected biogeochemical processes in an aquifer system.</title>
        <authorList>
            <person name="Anantharaman K."/>
            <person name="Brown C.T."/>
            <person name="Hug L.A."/>
            <person name="Sharon I."/>
            <person name="Castelle C.J."/>
            <person name="Probst A.J."/>
            <person name="Thomas B.C."/>
            <person name="Singh A."/>
            <person name="Wilkins M.J."/>
            <person name="Karaoz U."/>
            <person name="Brodie E.L."/>
            <person name="Williams K.H."/>
            <person name="Hubbard S.S."/>
            <person name="Banfield J.F."/>
        </authorList>
    </citation>
    <scope>NUCLEOTIDE SEQUENCE [LARGE SCALE GENOMIC DNA]</scope>
</reference>
<dbReference type="AlphaFoldDB" id="A0A1G1WR33"/>
<protein>
    <submittedName>
        <fullName evidence="3">Uncharacterized protein</fullName>
    </submittedName>
</protein>
<proteinExistence type="predicted"/>
<gene>
    <name evidence="3" type="ORF">A3F35_00100</name>
</gene>
<evidence type="ECO:0000256" key="1">
    <source>
        <dbReference type="SAM" id="MobiDB-lite"/>
    </source>
</evidence>
<keyword evidence="2" id="KW-0472">Membrane</keyword>
<feature type="region of interest" description="Disordered" evidence="1">
    <location>
        <begin position="32"/>
        <end position="63"/>
    </location>
</feature>
<feature type="compositionally biased region" description="Polar residues" evidence="1">
    <location>
        <begin position="36"/>
        <end position="51"/>
    </location>
</feature>
<dbReference type="EMBL" id="MHCZ01000012">
    <property type="protein sequence ID" value="OGY30188.1"/>
    <property type="molecule type" value="Genomic_DNA"/>
</dbReference>
<name>A0A1G1WR33_9BACT</name>
<accession>A0A1G1WR33</accession>
<sequence length="103" mass="11293">MSFLTQAVIKITIKNMEAEKTATDLLGDDPKFKDYFQSNEQESDQGVQKTENPLAEYGVPPPGSDIRVSKNALFFKIGTYIMLAILGILVLAAVFKLLTLAPA</sequence>
<comment type="caution">
    <text evidence="3">The sequence shown here is derived from an EMBL/GenBank/DDBJ whole genome shotgun (WGS) entry which is preliminary data.</text>
</comment>
<evidence type="ECO:0000313" key="4">
    <source>
        <dbReference type="Proteomes" id="UP000178068"/>
    </source>
</evidence>
<dbReference type="Proteomes" id="UP000178068">
    <property type="component" value="Unassembled WGS sequence"/>
</dbReference>
<feature type="transmembrane region" description="Helical" evidence="2">
    <location>
        <begin position="77"/>
        <end position="98"/>
    </location>
</feature>
<evidence type="ECO:0000256" key="2">
    <source>
        <dbReference type="SAM" id="Phobius"/>
    </source>
</evidence>
<keyword evidence="2" id="KW-0812">Transmembrane</keyword>
<dbReference type="STRING" id="1802603.A3F35_00100"/>
<evidence type="ECO:0000313" key="3">
    <source>
        <dbReference type="EMBL" id="OGY30188.1"/>
    </source>
</evidence>